<dbReference type="InterPro" id="IPR046373">
    <property type="entry name" value="Acyl-CoA_Oxase/DH_mid-dom_sf"/>
</dbReference>
<evidence type="ECO:0000313" key="17">
    <source>
        <dbReference type="Proteomes" id="UP001168821"/>
    </source>
</evidence>
<dbReference type="InterPro" id="IPR009100">
    <property type="entry name" value="AcylCoA_DH/oxidase_NM_dom_sf"/>
</dbReference>
<dbReference type="GO" id="GO:0005777">
    <property type="term" value="C:peroxisome"/>
    <property type="evidence" value="ECO:0007669"/>
    <property type="project" value="UniProtKB-SubCell"/>
</dbReference>
<comment type="subcellular location">
    <subcellularLocation>
        <location evidence="2">Peroxisome</location>
    </subcellularLocation>
</comment>
<gene>
    <name evidence="16" type="ORF">Zmor_016077</name>
</gene>
<dbReference type="InterPro" id="IPR055060">
    <property type="entry name" value="ACOX_C_alpha1"/>
</dbReference>
<protein>
    <recommendedName>
        <fullName evidence="11">Acyl-coenzyme A oxidase</fullName>
    </recommendedName>
</protein>
<dbReference type="PIRSF" id="PIRSF000168">
    <property type="entry name" value="Acyl-CoA_oxidase"/>
    <property type="match status" value="1"/>
</dbReference>
<evidence type="ECO:0000256" key="10">
    <source>
        <dbReference type="ARBA" id="ARBA00023140"/>
    </source>
</evidence>
<dbReference type="GO" id="GO:0055088">
    <property type="term" value="P:lipid homeostasis"/>
    <property type="evidence" value="ECO:0007669"/>
    <property type="project" value="TreeGrafter"/>
</dbReference>
<sequence>MLPVLPDFPAGPLDFYRKRASFDWKKLKTFIETEEVVKFQNDLLKVLQANPVFHDDHTSQTLDEKRHKTLQRAFSIADVDLSSISTSKLNNSQRQLETLRTMAQLSPESCAKRIAGELFTNALAIQGTEKHRKLIHDVETRKIHGCLCMTEIGHGSYTNGMRTTATYDKDKREFVLDTPDFQAAKCWAGCLGKVSTHAVVYAQLYIDGMHYGLQGFVVPIRDPKTLLPFVGVTVADMGEKIGLNGIDNGVLIFDKYRIPADCYLNKYGDITPEGDYINYIKDAQEKQTIIMGSIFVARIGVIGAMECYGTKALTIAIRYAAVRRQFGPSDGEEVPILEYQSHQHRLLPYLSVMYVARFFSSYLSEVVEGLFLDSSPKQNPESLSAAAAELHALCSASKSVLGWMVRDAIQECREACGGHGYLKVAGIGHIRDDFDAVSTYDGENHVLIQQTSNWLVKLWSRVEAGGQISTPLQTANFLSDASRILKLKLNATSVEKISQPEDILQAYQWLVCYLAKQTKAKLATLTQTQGPFWARSNTQVFYAKSLSTAFLHYVALRHLLTKIDAAANIEVKNVLLKLFSLYGVWTLEKFLPTLYQGGYVQGPEATSLVHDAILALCHDVKDDAVSLVDAMAPPDFILNSVLGASDGQVYQRLKSAIFMAPGALGRPSWWREVVGWKNKL</sequence>
<dbReference type="InterPro" id="IPR012258">
    <property type="entry name" value="Acyl-CoA_oxidase"/>
</dbReference>
<comment type="similarity">
    <text evidence="4 11">Belongs to the acyl-CoA oxidase family.</text>
</comment>
<dbReference type="Gene3D" id="1.20.140.10">
    <property type="entry name" value="Butyryl-CoA Dehydrogenase, subunit A, domain 3"/>
    <property type="match status" value="2"/>
</dbReference>
<comment type="pathway">
    <text evidence="3">Lipid metabolism.</text>
</comment>
<evidence type="ECO:0000256" key="11">
    <source>
        <dbReference type="PIRNR" id="PIRNR000168"/>
    </source>
</evidence>
<proteinExistence type="inferred from homology"/>
<comment type="cofactor">
    <cofactor evidence="1">
        <name>FAD</name>
        <dbReference type="ChEBI" id="CHEBI:57692"/>
    </cofactor>
</comment>
<feature type="domain" description="Acyl-CoA oxidase/dehydrogenase middle" evidence="14">
    <location>
        <begin position="146"/>
        <end position="255"/>
    </location>
</feature>
<evidence type="ECO:0000313" key="16">
    <source>
        <dbReference type="EMBL" id="KAJ3657042.1"/>
    </source>
</evidence>
<dbReference type="GO" id="GO:0005504">
    <property type="term" value="F:fatty acid binding"/>
    <property type="evidence" value="ECO:0007669"/>
    <property type="project" value="TreeGrafter"/>
</dbReference>
<reference evidence="16" key="1">
    <citation type="journal article" date="2023" name="G3 (Bethesda)">
        <title>Whole genome assemblies of Zophobas morio and Tenebrio molitor.</title>
        <authorList>
            <person name="Kaur S."/>
            <person name="Stinson S.A."/>
            <person name="diCenzo G.C."/>
        </authorList>
    </citation>
    <scope>NUCLEOTIDE SEQUENCE</scope>
    <source>
        <strain evidence="16">QUZm001</strain>
    </source>
</reference>
<evidence type="ECO:0000259" key="13">
    <source>
        <dbReference type="Pfam" id="PF01756"/>
    </source>
</evidence>
<keyword evidence="5 11" id="KW-0285">Flavoprotein</keyword>
<dbReference type="FunFam" id="1.20.140.10:FF:000010">
    <property type="entry name" value="Acyl-coenzyme A oxidase"/>
    <property type="match status" value="1"/>
</dbReference>
<evidence type="ECO:0000259" key="15">
    <source>
        <dbReference type="Pfam" id="PF22924"/>
    </source>
</evidence>
<evidence type="ECO:0000256" key="1">
    <source>
        <dbReference type="ARBA" id="ARBA00001974"/>
    </source>
</evidence>
<dbReference type="GO" id="GO:0016402">
    <property type="term" value="F:pristanoyl-CoA oxidase activity"/>
    <property type="evidence" value="ECO:0007669"/>
    <property type="project" value="TreeGrafter"/>
</dbReference>
<dbReference type="InterPro" id="IPR002655">
    <property type="entry name" value="Acyl-CoA_oxidase_C"/>
</dbReference>
<dbReference type="Pfam" id="PF02770">
    <property type="entry name" value="Acyl-CoA_dh_M"/>
    <property type="match status" value="1"/>
</dbReference>
<evidence type="ECO:0000256" key="5">
    <source>
        <dbReference type="ARBA" id="ARBA00022630"/>
    </source>
</evidence>
<feature type="domain" description="Acyl-CoA oxidase C-terminal" evidence="13">
    <location>
        <begin position="500"/>
        <end position="674"/>
    </location>
</feature>
<dbReference type="Gene3D" id="2.40.110.10">
    <property type="entry name" value="Butyryl-CoA Dehydrogenase, subunit A, domain 2"/>
    <property type="match status" value="1"/>
</dbReference>
<dbReference type="SUPFAM" id="SSF56645">
    <property type="entry name" value="Acyl-CoA dehydrogenase NM domain-like"/>
    <property type="match status" value="1"/>
</dbReference>
<dbReference type="InterPro" id="IPR006091">
    <property type="entry name" value="Acyl-CoA_Oxase/DH_mid-dom"/>
</dbReference>
<dbReference type="SUPFAM" id="SSF47203">
    <property type="entry name" value="Acyl-CoA dehydrogenase C-terminal domain-like"/>
    <property type="match status" value="2"/>
</dbReference>
<keyword evidence="17" id="KW-1185">Reference proteome</keyword>
<evidence type="ECO:0000256" key="12">
    <source>
        <dbReference type="PIRSR" id="PIRSR000168-2"/>
    </source>
</evidence>
<dbReference type="AlphaFoldDB" id="A0AA38INB1"/>
<dbReference type="GO" id="GO:0033540">
    <property type="term" value="P:fatty acid beta-oxidation using acyl-CoA oxidase"/>
    <property type="evidence" value="ECO:0007669"/>
    <property type="project" value="TreeGrafter"/>
</dbReference>
<keyword evidence="8" id="KW-0560">Oxidoreductase</keyword>
<feature type="binding site" evidence="12">
    <location>
        <position position="189"/>
    </location>
    <ligand>
        <name>FAD</name>
        <dbReference type="ChEBI" id="CHEBI:57692"/>
    </ligand>
</feature>
<evidence type="ECO:0000256" key="7">
    <source>
        <dbReference type="ARBA" id="ARBA00022832"/>
    </source>
</evidence>
<dbReference type="GO" id="GO:0071949">
    <property type="term" value="F:FAD binding"/>
    <property type="evidence" value="ECO:0007669"/>
    <property type="project" value="InterPro"/>
</dbReference>
<evidence type="ECO:0000256" key="9">
    <source>
        <dbReference type="ARBA" id="ARBA00023098"/>
    </source>
</evidence>
<dbReference type="Pfam" id="PF22924">
    <property type="entry name" value="ACOX_C_alpha1"/>
    <property type="match status" value="1"/>
</dbReference>
<dbReference type="FunFam" id="2.40.110.10:FF:000005">
    <property type="entry name" value="Acyl-coenzyme A oxidase"/>
    <property type="match status" value="1"/>
</dbReference>
<organism evidence="16 17">
    <name type="scientific">Zophobas morio</name>
    <dbReference type="NCBI Taxonomy" id="2755281"/>
    <lineage>
        <taxon>Eukaryota</taxon>
        <taxon>Metazoa</taxon>
        <taxon>Ecdysozoa</taxon>
        <taxon>Arthropoda</taxon>
        <taxon>Hexapoda</taxon>
        <taxon>Insecta</taxon>
        <taxon>Pterygota</taxon>
        <taxon>Neoptera</taxon>
        <taxon>Endopterygota</taxon>
        <taxon>Coleoptera</taxon>
        <taxon>Polyphaga</taxon>
        <taxon>Cucujiformia</taxon>
        <taxon>Tenebrionidae</taxon>
        <taxon>Zophobas</taxon>
    </lineage>
</organism>
<dbReference type="EMBL" id="JALNTZ010000004">
    <property type="protein sequence ID" value="KAJ3657042.1"/>
    <property type="molecule type" value="Genomic_DNA"/>
</dbReference>
<evidence type="ECO:0000256" key="2">
    <source>
        <dbReference type="ARBA" id="ARBA00004275"/>
    </source>
</evidence>
<evidence type="ECO:0000259" key="14">
    <source>
        <dbReference type="Pfam" id="PF02770"/>
    </source>
</evidence>
<name>A0AA38INB1_9CUCU</name>
<evidence type="ECO:0000256" key="4">
    <source>
        <dbReference type="ARBA" id="ARBA00006288"/>
    </source>
</evidence>
<dbReference type="Proteomes" id="UP001168821">
    <property type="component" value="Unassembled WGS sequence"/>
</dbReference>
<dbReference type="FunFam" id="1.20.140.10:FF:000007">
    <property type="entry name" value="Acyl-coenzyme A oxidase"/>
    <property type="match status" value="1"/>
</dbReference>
<feature type="domain" description="Acyl-CoA oxidase C-alpha1" evidence="15">
    <location>
        <begin position="293"/>
        <end position="456"/>
    </location>
</feature>
<dbReference type="PANTHER" id="PTHR10909:SF390">
    <property type="entry name" value="PEROXISOMAL ACYL-COENZYME A OXIDASE 3"/>
    <property type="match status" value="1"/>
</dbReference>
<dbReference type="InterPro" id="IPR036250">
    <property type="entry name" value="AcylCo_DH-like_C"/>
</dbReference>
<feature type="binding site" evidence="12">
    <location>
        <position position="150"/>
    </location>
    <ligand>
        <name>FAD</name>
        <dbReference type="ChEBI" id="CHEBI:57692"/>
    </ligand>
</feature>
<dbReference type="Pfam" id="PF01756">
    <property type="entry name" value="ACOX"/>
    <property type="match status" value="1"/>
</dbReference>
<accession>A0AA38INB1</accession>
<keyword evidence="9" id="KW-0443">Lipid metabolism</keyword>
<evidence type="ECO:0000256" key="6">
    <source>
        <dbReference type="ARBA" id="ARBA00022827"/>
    </source>
</evidence>
<evidence type="ECO:0000256" key="3">
    <source>
        <dbReference type="ARBA" id="ARBA00005189"/>
    </source>
</evidence>
<keyword evidence="7" id="KW-0276">Fatty acid metabolism</keyword>
<evidence type="ECO:0000256" key="8">
    <source>
        <dbReference type="ARBA" id="ARBA00023002"/>
    </source>
</evidence>
<dbReference type="PANTHER" id="PTHR10909">
    <property type="entry name" value="ELECTRON TRANSPORT OXIDOREDUCTASE"/>
    <property type="match status" value="1"/>
</dbReference>
<keyword evidence="10" id="KW-0576">Peroxisome</keyword>
<comment type="caution">
    <text evidence="16">The sequence shown here is derived from an EMBL/GenBank/DDBJ whole genome shotgun (WGS) entry which is preliminary data.</text>
</comment>
<keyword evidence="6 11" id="KW-0274">FAD</keyword>